<name>A0ABT2X1T5_9RHOB</name>
<evidence type="ECO:0000259" key="1">
    <source>
        <dbReference type="PROSITE" id="PS51746"/>
    </source>
</evidence>
<dbReference type="InterPro" id="IPR001932">
    <property type="entry name" value="PPM-type_phosphatase-like_dom"/>
</dbReference>
<dbReference type="EMBL" id="JAOVQO010000006">
    <property type="protein sequence ID" value="MCU9847896.1"/>
    <property type="molecule type" value="Genomic_DNA"/>
</dbReference>
<comment type="caution">
    <text evidence="2">The sequence shown here is derived from an EMBL/GenBank/DDBJ whole genome shotgun (WGS) entry which is preliminary data.</text>
</comment>
<keyword evidence="3" id="KW-1185">Reference proteome</keyword>
<evidence type="ECO:0000313" key="3">
    <source>
        <dbReference type="Proteomes" id="UP001209535"/>
    </source>
</evidence>
<protein>
    <submittedName>
        <fullName evidence="2">Protein phosphatase 2C domain-containing protein</fullName>
    </submittedName>
</protein>
<dbReference type="PROSITE" id="PS51746">
    <property type="entry name" value="PPM_2"/>
    <property type="match status" value="1"/>
</dbReference>
<dbReference type="SMART" id="SM00331">
    <property type="entry name" value="PP2C_SIG"/>
    <property type="match status" value="1"/>
</dbReference>
<dbReference type="SUPFAM" id="SSF81606">
    <property type="entry name" value="PP2C-like"/>
    <property type="match status" value="1"/>
</dbReference>
<proteinExistence type="predicted"/>
<evidence type="ECO:0000313" key="2">
    <source>
        <dbReference type="EMBL" id="MCU9847896.1"/>
    </source>
</evidence>
<dbReference type="InterPro" id="IPR036457">
    <property type="entry name" value="PPM-type-like_dom_sf"/>
</dbReference>
<organism evidence="2 3">
    <name type="scientific">Albidovulum salinarum</name>
    <dbReference type="NCBI Taxonomy" id="2984153"/>
    <lineage>
        <taxon>Bacteria</taxon>
        <taxon>Pseudomonadati</taxon>
        <taxon>Pseudomonadota</taxon>
        <taxon>Alphaproteobacteria</taxon>
        <taxon>Rhodobacterales</taxon>
        <taxon>Paracoccaceae</taxon>
        <taxon>Albidovulum</taxon>
    </lineage>
</organism>
<dbReference type="Gene3D" id="3.60.40.10">
    <property type="entry name" value="PPM-type phosphatase domain"/>
    <property type="match status" value="1"/>
</dbReference>
<dbReference type="Proteomes" id="UP001209535">
    <property type="component" value="Unassembled WGS sequence"/>
</dbReference>
<sequence>MRYDVATALHKGQRDYQEDAVAARCAANRPIGFAVLADGMGGHAAGDIASAIVVEEMSRSLGDRLEPGEVSDDDIPSILHEAATSANASIASYVAQNRDVAGMGTTLIAPVVHEDRLHWISVGDSPLYVFSEEGLRQINEDHSMAPQIDLMVRTGMMDAETARNHPDRNCLTSVLMGSAIPRIDWGKAPVKLVPGDIVIASSDGLQFLTDEEIQDIVSRLRTESSAVLARALVASVESLGDPDQDNISVAVIKIS</sequence>
<dbReference type="Pfam" id="PF13672">
    <property type="entry name" value="PP2C_2"/>
    <property type="match status" value="1"/>
</dbReference>
<reference evidence="2 3" key="1">
    <citation type="submission" date="2022-10" db="EMBL/GenBank/DDBJ databases">
        <title>Defluviimonas sp. nov., isolated from ocean surface sediments.</title>
        <authorList>
            <person name="He W."/>
            <person name="Wang L."/>
            <person name="Zhang D.-F."/>
        </authorList>
    </citation>
    <scope>NUCLEOTIDE SEQUENCE [LARGE SCALE GENOMIC DNA]</scope>
    <source>
        <strain evidence="2 3">WL0024</strain>
    </source>
</reference>
<dbReference type="CDD" id="cd00143">
    <property type="entry name" value="PP2Cc"/>
    <property type="match status" value="1"/>
</dbReference>
<gene>
    <name evidence="2" type="ORF">OEZ60_07735</name>
</gene>
<feature type="domain" description="PPM-type phosphatase" evidence="1">
    <location>
        <begin position="2"/>
        <end position="254"/>
    </location>
</feature>
<accession>A0ABT2X1T5</accession>
<dbReference type="SMART" id="SM00332">
    <property type="entry name" value="PP2Cc"/>
    <property type="match status" value="1"/>
</dbReference>